<evidence type="ECO:0000256" key="1">
    <source>
        <dbReference type="ARBA" id="ARBA00010928"/>
    </source>
</evidence>
<evidence type="ECO:0000313" key="5">
    <source>
        <dbReference type="Proteomes" id="UP001491310"/>
    </source>
</evidence>
<gene>
    <name evidence="4" type="ORF">WJX75_008218</name>
</gene>
<dbReference type="Pfam" id="PF22725">
    <property type="entry name" value="GFO_IDH_MocA_C3"/>
    <property type="match status" value="1"/>
</dbReference>
<evidence type="ECO:0000259" key="3">
    <source>
        <dbReference type="Pfam" id="PF22725"/>
    </source>
</evidence>
<dbReference type="InterPro" id="IPR036291">
    <property type="entry name" value="NAD(P)-bd_dom_sf"/>
</dbReference>
<evidence type="ECO:0008006" key="6">
    <source>
        <dbReference type="Google" id="ProtNLM"/>
    </source>
</evidence>
<name>A0ABR2YXL6_9CHLO</name>
<keyword evidence="5" id="KW-1185">Reference proteome</keyword>
<protein>
    <recommendedName>
        <fullName evidence="6">NAD(P)-binding protein</fullName>
    </recommendedName>
</protein>
<feature type="domain" description="GFO/IDH/MocA-like oxidoreductase" evidence="3">
    <location>
        <begin position="148"/>
        <end position="263"/>
    </location>
</feature>
<feature type="domain" description="Gfo/Idh/MocA-like oxidoreductase N-terminal" evidence="2">
    <location>
        <begin position="9"/>
        <end position="128"/>
    </location>
</feature>
<accession>A0ABR2YXL6</accession>
<evidence type="ECO:0000259" key="2">
    <source>
        <dbReference type="Pfam" id="PF01408"/>
    </source>
</evidence>
<proteinExistence type="inferred from homology"/>
<dbReference type="SUPFAM" id="SSF51735">
    <property type="entry name" value="NAD(P)-binding Rossmann-fold domains"/>
    <property type="match status" value="1"/>
</dbReference>
<dbReference type="PANTHER" id="PTHR46368">
    <property type="match status" value="1"/>
</dbReference>
<dbReference type="EMBL" id="JALJOT010000004">
    <property type="protein sequence ID" value="KAK9916069.1"/>
    <property type="molecule type" value="Genomic_DNA"/>
</dbReference>
<comment type="caution">
    <text evidence="4">The sequence shown here is derived from an EMBL/GenBank/DDBJ whole genome shotgun (WGS) entry which is preliminary data.</text>
</comment>
<organism evidence="4 5">
    <name type="scientific">Coccomyxa subellipsoidea</name>
    <dbReference type="NCBI Taxonomy" id="248742"/>
    <lineage>
        <taxon>Eukaryota</taxon>
        <taxon>Viridiplantae</taxon>
        <taxon>Chlorophyta</taxon>
        <taxon>core chlorophytes</taxon>
        <taxon>Trebouxiophyceae</taxon>
        <taxon>Trebouxiophyceae incertae sedis</taxon>
        <taxon>Coccomyxaceae</taxon>
        <taxon>Coccomyxa</taxon>
    </lineage>
</organism>
<dbReference type="Gene3D" id="3.40.50.720">
    <property type="entry name" value="NAD(P)-binding Rossmann-like Domain"/>
    <property type="match status" value="1"/>
</dbReference>
<dbReference type="PANTHER" id="PTHR46368:SF4">
    <property type="entry name" value="OS10G0403700 PROTEIN"/>
    <property type="match status" value="1"/>
</dbReference>
<comment type="similarity">
    <text evidence="1">Belongs to the Gfo/Idh/MocA family.</text>
</comment>
<evidence type="ECO:0000313" key="4">
    <source>
        <dbReference type="EMBL" id="KAK9916069.1"/>
    </source>
</evidence>
<dbReference type="Pfam" id="PF01408">
    <property type="entry name" value="GFO_IDH_MocA"/>
    <property type="match status" value="1"/>
</dbReference>
<dbReference type="SUPFAM" id="SSF55347">
    <property type="entry name" value="Glyceraldehyde-3-phosphate dehydrogenase-like, C-terminal domain"/>
    <property type="match status" value="1"/>
</dbReference>
<dbReference type="Proteomes" id="UP001491310">
    <property type="component" value="Unassembled WGS sequence"/>
</dbReference>
<sequence>MSGPEDKVGIGILGAAGIAKKNARGISLTRNGLEVVAVGSRTLAKSEAFIKEVEGAHDATPYGSYEEVLDDPRVIAVYIPLPTSMHVQWVEAAAAKGKHVLLEKPIAMTNEDADIMLKACSEAGVQLMDGTMWMHNPRASLMRSVLDDARAVGLLRSVTSSFFFPASESFLKGDIRMSKDLDGLGCLGDMGWYNTRAALWVYDFEMPQYVQACPGYIFTKGDVLLYCAATLIWTGGRRAHIECGFDRAGVQYLEAAGSSGSIRLEDFVIPRTEKVSQFQVRDGKFLEDNATRVAQSAEERTVHLDRPQETLMWEAFGRCIRSIRAGGSPDEHWPKIAALTQRVILAIEQSARNGGSRVDLT</sequence>
<dbReference type="Gene3D" id="3.30.360.10">
    <property type="entry name" value="Dihydrodipicolinate Reductase, domain 2"/>
    <property type="match status" value="1"/>
</dbReference>
<reference evidence="4 5" key="1">
    <citation type="journal article" date="2024" name="Nat. Commun.">
        <title>Phylogenomics reveals the evolutionary origins of lichenization in chlorophyte algae.</title>
        <authorList>
            <person name="Puginier C."/>
            <person name="Libourel C."/>
            <person name="Otte J."/>
            <person name="Skaloud P."/>
            <person name="Haon M."/>
            <person name="Grisel S."/>
            <person name="Petersen M."/>
            <person name="Berrin J.G."/>
            <person name="Delaux P.M."/>
            <person name="Dal Grande F."/>
            <person name="Keller J."/>
        </authorList>
    </citation>
    <scope>NUCLEOTIDE SEQUENCE [LARGE SCALE GENOMIC DNA]</scope>
    <source>
        <strain evidence="4 5">SAG 216-7</strain>
    </source>
</reference>
<dbReference type="InterPro" id="IPR000683">
    <property type="entry name" value="Gfo/Idh/MocA-like_OxRdtase_N"/>
</dbReference>
<dbReference type="InterPro" id="IPR055170">
    <property type="entry name" value="GFO_IDH_MocA-like_dom"/>
</dbReference>